<organism evidence="1 2">
    <name type="scientific">Methylobacterium iners</name>
    <dbReference type="NCBI Taxonomy" id="418707"/>
    <lineage>
        <taxon>Bacteria</taxon>
        <taxon>Pseudomonadati</taxon>
        <taxon>Pseudomonadota</taxon>
        <taxon>Alphaproteobacteria</taxon>
        <taxon>Hyphomicrobiales</taxon>
        <taxon>Methylobacteriaceae</taxon>
        <taxon>Methylobacterium</taxon>
    </lineage>
</organism>
<protein>
    <submittedName>
        <fullName evidence="1">Uncharacterized protein</fullName>
    </submittedName>
</protein>
<dbReference type="Proteomes" id="UP001055125">
    <property type="component" value="Unassembled WGS sequence"/>
</dbReference>
<evidence type="ECO:0000313" key="1">
    <source>
        <dbReference type="EMBL" id="GJD97988.1"/>
    </source>
</evidence>
<comment type="caution">
    <text evidence="1">The sequence shown here is derived from an EMBL/GenBank/DDBJ whole genome shotgun (WGS) entry which is preliminary data.</text>
</comment>
<proteinExistence type="predicted"/>
<gene>
    <name evidence="1" type="ORF">OCOJLMKI_5227</name>
</gene>
<keyword evidence="2" id="KW-1185">Reference proteome</keyword>
<reference evidence="1" key="1">
    <citation type="journal article" date="2021" name="Front. Microbiol.">
        <title>Comprehensive Comparative Genomics and Phenotyping of Methylobacterium Species.</title>
        <authorList>
            <person name="Alessa O."/>
            <person name="Ogura Y."/>
            <person name="Fujitani Y."/>
            <person name="Takami H."/>
            <person name="Hayashi T."/>
            <person name="Sahin N."/>
            <person name="Tani A."/>
        </authorList>
    </citation>
    <scope>NUCLEOTIDE SEQUENCE</scope>
    <source>
        <strain evidence="1">DSM 19015</strain>
    </source>
</reference>
<sequence length="48" mass="5165">MKQGHRPRAEQAALTLRQIEVQTTQGKSIAVGLSRWAAAWPVAADPAP</sequence>
<dbReference type="EMBL" id="BPQP01000139">
    <property type="protein sequence ID" value="GJD97988.1"/>
    <property type="molecule type" value="Genomic_DNA"/>
</dbReference>
<accession>A0ABQ4S4D5</accession>
<reference evidence="1" key="2">
    <citation type="submission" date="2021-08" db="EMBL/GenBank/DDBJ databases">
        <authorList>
            <person name="Tani A."/>
            <person name="Ola A."/>
            <person name="Ogura Y."/>
            <person name="Katsura K."/>
            <person name="Hayashi T."/>
        </authorList>
    </citation>
    <scope>NUCLEOTIDE SEQUENCE</scope>
    <source>
        <strain evidence="1">DSM 19015</strain>
    </source>
</reference>
<evidence type="ECO:0000313" key="2">
    <source>
        <dbReference type="Proteomes" id="UP001055125"/>
    </source>
</evidence>
<name>A0ABQ4S4D5_9HYPH</name>